<dbReference type="InterPro" id="IPR011604">
    <property type="entry name" value="PDDEXK-like_dom_sf"/>
</dbReference>
<gene>
    <name evidence="9" type="ORF">ACFQ3J_14405</name>
</gene>
<reference evidence="10" key="1">
    <citation type="journal article" date="2019" name="Int. J. Syst. Evol. Microbiol.">
        <title>The Global Catalogue of Microorganisms (GCM) 10K type strain sequencing project: providing services to taxonomists for standard genome sequencing and annotation.</title>
        <authorList>
            <consortium name="The Broad Institute Genomics Platform"/>
            <consortium name="The Broad Institute Genome Sequencing Center for Infectious Disease"/>
            <person name="Wu L."/>
            <person name="Ma J."/>
        </authorList>
    </citation>
    <scope>NUCLEOTIDE SEQUENCE [LARGE SCALE GENOMIC DNA]</scope>
    <source>
        <strain evidence="10">CCUG 53519</strain>
    </source>
</reference>
<keyword evidence="4" id="KW-0347">Helicase</keyword>
<comment type="caution">
    <text evidence="9">The sequence shown here is derived from an EMBL/GenBank/DDBJ whole genome shotgun (WGS) entry which is preliminary data.</text>
</comment>
<accession>A0ABW3PSI7</accession>
<evidence type="ECO:0000313" key="9">
    <source>
        <dbReference type="EMBL" id="MFD1129363.1"/>
    </source>
</evidence>
<dbReference type="RefSeq" id="WP_251582309.1">
    <property type="nucleotide sequence ID" value="NZ_JBHTKX010000001.1"/>
</dbReference>
<evidence type="ECO:0000256" key="7">
    <source>
        <dbReference type="ARBA" id="ARBA00023204"/>
    </source>
</evidence>
<evidence type="ECO:0000313" key="10">
    <source>
        <dbReference type="Proteomes" id="UP001597169"/>
    </source>
</evidence>
<keyword evidence="10" id="KW-1185">Reference proteome</keyword>
<dbReference type="Proteomes" id="UP001597169">
    <property type="component" value="Unassembled WGS sequence"/>
</dbReference>
<evidence type="ECO:0000256" key="3">
    <source>
        <dbReference type="ARBA" id="ARBA00022801"/>
    </source>
</evidence>
<evidence type="ECO:0000256" key="4">
    <source>
        <dbReference type="ARBA" id="ARBA00022806"/>
    </source>
</evidence>
<dbReference type="Gene3D" id="3.90.320.10">
    <property type="match status" value="1"/>
</dbReference>
<keyword evidence="1" id="KW-0547">Nucleotide-binding</keyword>
<evidence type="ECO:0000256" key="2">
    <source>
        <dbReference type="ARBA" id="ARBA00022763"/>
    </source>
</evidence>
<evidence type="ECO:0000256" key="5">
    <source>
        <dbReference type="ARBA" id="ARBA00022840"/>
    </source>
</evidence>
<keyword evidence="7" id="KW-0234">DNA repair</keyword>
<dbReference type="EMBL" id="JBHTKX010000001">
    <property type="protein sequence ID" value="MFD1129363.1"/>
    <property type="molecule type" value="Genomic_DNA"/>
</dbReference>
<sequence>MKTMYPPWSYSGSRAGMFSECLRKYYYHYYGSHNGWKPESADPDQVQTYRLKQLSSLYLIFGNLAHQMCESVIRSWERNRTVPEAPFLQKRMRDLLNKAYLESKDMNGWHLDPKYHTMLSELYYDEDAKLQNRITSIKARMETVAGKLFESRTWKEIESGIAHIMEVEKWDHMILHDTKVYVKMDVLYRNEKGHIVIVDWKTGKEDDFTDQLYLYAAYVHDHYNIPYEHIELRVEYLLTGNSESYQASQAEIDEVIAKVGREIEEMKSCLADDYYNRPKDIGYFTPMPSERVCGECNFREICSYRAV</sequence>
<feature type="domain" description="PD-(D/E)XK endonuclease-like" evidence="8">
    <location>
        <begin position="11"/>
        <end position="302"/>
    </location>
</feature>
<dbReference type="InterPro" id="IPR038726">
    <property type="entry name" value="PDDEXK_AddAB-type"/>
</dbReference>
<evidence type="ECO:0000256" key="6">
    <source>
        <dbReference type="ARBA" id="ARBA00023125"/>
    </source>
</evidence>
<keyword evidence="6" id="KW-0238">DNA-binding</keyword>
<protein>
    <submittedName>
        <fullName evidence="9">PD-(D/E)XK nuclease family protein</fullName>
    </submittedName>
</protein>
<keyword evidence="5" id="KW-0067">ATP-binding</keyword>
<organism evidence="9 10">
    <name type="scientific">Paenibacillus provencensis</name>
    <dbReference type="NCBI Taxonomy" id="441151"/>
    <lineage>
        <taxon>Bacteria</taxon>
        <taxon>Bacillati</taxon>
        <taxon>Bacillota</taxon>
        <taxon>Bacilli</taxon>
        <taxon>Bacillales</taxon>
        <taxon>Paenibacillaceae</taxon>
        <taxon>Paenibacillus</taxon>
    </lineage>
</organism>
<dbReference type="Pfam" id="PF12705">
    <property type="entry name" value="PDDEXK_1"/>
    <property type="match status" value="1"/>
</dbReference>
<proteinExistence type="predicted"/>
<keyword evidence="2" id="KW-0227">DNA damage</keyword>
<evidence type="ECO:0000259" key="8">
    <source>
        <dbReference type="Pfam" id="PF12705"/>
    </source>
</evidence>
<evidence type="ECO:0000256" key="1">
    <source>
        <dbReference type="ARBA" id="ARBA00022741"/>
    </source>
</evidence>
<name>A0ABW3PSI7_9BACL</name>
<keyword evidence="3" id="KW-0378">Hydrolase</keyword>